<feature type="chain" id="PRO_5046451139" evidence="5">
    <location>
        <begin position="47"/>
        <end position="641"/>
    </location>
</feature>
<dbReference type="PANTHER" id="PTHR11069:SF23">
    <property type="entry name" value="LYSOSOMAL ACID GLUCOSYLCERAMIDASE"/>
    <property type="match status" value="1"/>
</dbReference>
<feature type="signal peptide" evidence="5">
    <location>
        <begin position="1"/>
        <end position="46"/>
    </location>
</feature>
<evidence type="ECO:0000256" key="3">
    <source>
        <dbReference type="ARBA" id="ARBA00022801"/>
    </source>
</evidence>
<dbReference type="InterPro" id="IPR000772">
    <property type="entry name" value="Ricin_B_lectin"/>
</dbReference>
<dbReference type="Proteomes" id="UP001500751">
    <property type="component" value="Unassembled WGS sequence"/>
</dbReference>
<dbReference type="CDD" id="cd23451">
    <property type="entry name" value="beta-trefoil_Ricin_laminarinase"/>
    <property type="match status" value="1"/>
</dbReference>
<keyword evidence="3 4" id="KW-0378">Hydrolase</keyword>
<dbReference type="EMBL" id="BAAAQN010000056">
    <property type="protein sequence ID" value="GAA2053336.1"/>
    <property type="molecule type" value="Genomic_DNA"/>
</dbReference>
<dbReference type="Pfam" id="PF00652">
    <property type="entry name" value="Ricin_B_lectin"/>
    <property type="match status" value="1"/>
</dbReference>
<dbReference type="InterPro" id="IPR017853">
    <property type="entry name" value="GH"/>
</dbReference>
<proteinExistence type="inferred from homology"/>
<dbReference type="Gene3D" id="3.20.20.80">
    <property type="entry name" value="Glycosidases"/>
    <property type="match status" value="1"/>
</dbReference>
<dbReference type="Gene3D" id="2.80.10.50">
    <property type="match status" value="1"/>
</dbReference>
<dbReference type="PRINTS" id="PR00843">
    <property type="entry name" value="GLHYDRLASE30"/>
</dbReference>
<dbReference type="InterPro" id="IPR006311">
    <property type="entry name" value="TAT_signal"/>
</dbReference>
<keyword evidence="4" id="KW-0326">Glycosidase</keyword>
<evidence type="ECO:0000256" key="2">
    <source>
        <dbReference type="ARBA" id="ARBA00022729"/>
    </source>
</evidence>
<dbReference type="PANTHER" id="PTHR11069">
    <property type="entry name" value="GLUCOSYLCERAMIDASE"/>
    <property type="match status" value="1"/>
</dbReference>
<reference evidence="7 8" key="1">
    <citation type="journal article" date="2019" name="Int. J. Syst. Evol. Microbiol.">
        <title>The Global Catalogue of Microorganisms (GCM) 10K type strain sequencing project: providing services to taxonomists for standard genome sequencing and annotation.</title>
        <authorList>
            <consortium name="The Broad Institute Genomics Platform"/>
            <consortium name="The Broad Institute Genome Sequencing Center for Infectious Disease"/>
            <person name="Wu L."/>
            <person name="Ma J."/>
        </authorList>
    </citation>
    <scope>NUCLEOTIDE SEQUENCE [LARGE SCALE GENOMIC DNA]</scope>
    <source>
        <strain evidence="7 8">JCM 16014</strain>
    </source>
</reference>
<dbReference type="PROSITE" id="PS50231">
    <property type="entry name" value="RICIN_B_LECTIN"/>
    <property type="match status" value="1"/>
</dbReference>
<keyword evidence="8" id="KW-1185">Reference proteome</keyword>
<dbReference type="SMART" id="SM00458">
    <property type="entry name" value="RICIN"/>
    <property type="match status" value="1"/>
</dbReference>
<sequence>MFENSPHPDRANGRRRHRLRTLICSTAAAALAASGLALLTAPAAHAANESVNIWLTTTSDSGGRNVTRGLQQQAPIAFSAGTSGAGQAVTVDENTRYQQFTGAGASFTDTAAWLINSSGALSASTRNTLMNNLFSPSTGIGLDFLRNPMGASDLARYSYSYDDMPAGQTDASLAHFSISHDLADVLPLTKQARALNPDVKVMGSPWSAPPWMKDSGAYSQGYLQSQYYAAYAQYFVKYLQAYQAQGVPIDFVSVQNEPTCCSGYPSMQWNGSGLDYFTGTNLLPALHAAGLSTKVLALDWNPDTYASYGAPTVNDTAVRNDPNFGGIAWHGYGGSVTTQTDIHNQYPSVDAYDTEHSGGTWIGNQQQEDMNNIIDYTRNWGKSVVKWSLAVDQNMGPHNGGCGTCSGLVTVHNGDSVSGRVDYNIEYYDMGQLTKFVRAGAYRVASTANSSVPNVAWKNPDGSKAVVAYNESGSTQTFTVNWGNEHFSYQLPAQTSATFVWSGTQGTGGGGGGSGTGQIVGYGGKCVDVAGASSANGAAVQLYDCNGTAAQQWTIAADGSIQALGKCMDITSAGTANGTQVQLYDCNGTAAQKWQHQSNGELVNPNSGRCLDATGPSSANGTRLQIWDCFGSANQQWTIPT</sequence>
<dbReference type="Pfam" id="PF02055">
    <property type="entry name" value="Glyco_hydro_30"/>
    <property type="match status" value="1"/>
</dbReference>
<dbReference type="InterPro" id="IPR033452">
    <property type="entry name" value="GH30_C"/>
</dbReference>
<evidence type="ECO:0000256" key="1">
    <source>
        <dbReference type="ARBA" id="ARBA00005382"/>
    </source>
</evidence>
<feature type="domain" description="Ricin B lectin" evidence="6">
    <location>
        <begin position="514"/>
        <end position="640"/>
    </location>
</feature>
<organism evidence="7 8">
    <name type="scientific">Catenulispora yoronensis</name>
    <dbReference type="NCBI Taxonomy" id="450799"/>
    <lineage>
        <taxon>Bacteria</taxon>
        <taxon>Bacillati</taxon>
        <taxon>Actinomycetota</taxon>
        <taxon>Actinomycetes</taxon>
        <taxon>Catenulisporales</taxon>
        <taxon>Catenulisporaceae</taxon>
        <taxon>Catenulispora</taxon>
    </lineage>
</organism>
<dbReference type="SUPFAM" id="SSF51445">
    <property type="entry name" value="(Trans)glycosidases"/>
    <property type="match status" value="1"/>
</dbReference>
<name>A0ABN2V7I4_9ACTN</name>
<dbReference type="InterPro" id="IPR033453">
    <property type="entry name" value="Glyco_hydro_30_TIM-barrel"/>
</dbReference>
<evidence type="ECO:0000313" key="7">
    <source>
        <dbReference type="EMBL" id="GAA2053336.1"/>
    </source>
</evidence>
<evidence type="ECO:0000259" key="6">
    <source>
        <dbReference type="SMART" id="SM00458"/>
    </source>
</evidence>
<dbReference type="InterPro" id="IPR035992">
    <property type="entry name" value="Ricin_B-like_lectins"/>
</dbReference>
<dbReference type="InterPro" id="IPR013780">
    <property type="entry name" value="Glyco_hydro_b"/>
</dbReference>
<evidence type="ECO:0000256" key="5">
    <source>
        <dbReference type="SAM" id="SignalP"/>
    </source>
</evidence>
<evidence type="ECO:0000313" key="8">
    <source>
        <dbReference type="Proteomes" id="UP001500751"/>
    </source>
</evidence>
<keyword evidence="2 5" id="KW-0732">Signal</keyword>
<dbReference type="Pfam" id="PF17189">
    <property type="entry name" value="Glyco_hydro_30C"/>
    <property type="match status" value="1"/>
</dbReference>
<dbReference type="Gene3D" id="2.60.40.1180">
    <property type="entry name" value="Golgi alpha-mannosidase II"/>
    <property type="match status" value="1"/>
</dbReference>
<dbReference type="PROSITE" id="PS51318">
    <property type="entry name" value="TAT"/>
    <property type="match status" value="1"/>
</dbReference>
<protein>
    <submittedName>
        <fullName evidence="7">Ricin-type beta-trefoil lectin domain protein</fullName>
    </submittedName>
</protein>
<evidence type="ECO:0000256" key="4">
    <source>
        <dbReference type="RuleBase" id="RU361188"/>
    </source>
</evidence>
<accession>A0ABN2V7I4</accession>
<dbReference type="InterPro" id="IPR001139">
    <property type="entry name" value="Glyco_hydro_30"/>
</dbReference>
<dbReference type="SUPFAM" id="SSF51011">
    <property type="entry name" value="Glycosyl hydrolase domain"/>
    <property type="match status" value="1"/>
</dbReference>
<gene>
    <name evidence="7" type="ORF">GCM10009839_71410</name>
</gene>
<dbReference type="SUPFAM" id="SSF50370">
    <property type="entry name" value="Ricin B-like lectins"/>
    <property type="match status" value="1"/>
</dbReference>
<comment type="similarity">
    <text evidence="1 4">Belongs to the glycosyl hydrolase 30 family.</text>
</comment>
<comment type="caution">
    <text evidence="7">The sequence shown here is derived from an EMBL/GenBank/DDBJ whole genome shotgun (WGS) entry which is preliminary data.</text>
</comment>